<evidence type="ECO:0000259" key="14">
    <source>
        <dbReference type="PROSITE" id="PS50110"/>
    </source>
</evidence>
<keyword evidence="6" id="KW-0418">Kinase</keyword>
<feature type="domain" description="OmpR/PhoB-type" evidence="15">
    <location>
        <begin position="129"/>
        <end position="230"/>
    </location>
</feature>
<dbReference type="SUPFAM" id="SSF52172">
    <property type="entry name" value="CheY-like"/>
    <property type="match status" value="1"/>
</dbReference>
<dbReference type="Gene3D" id="3.30.565.10">
    <property type="entry name" value="Histidine kinase-like ATPase, C-terminal domain"/>
    <property type="match status" value="1"/>
</dbReference>
<dbReference type="AlphaFoldDB" id="A0A2S3UDT4"/>
<dbReference type="EC" id="2.7.13.3" evidence="3"/>
<dbReference type="InterPro" id="IPR036890">
    <property type="entry name" value="HATPase_C_sf"/>
</dbReference>
<evidence type="ECO:0000313" key="17">
    <source>
        <dbReference type="Proteomes" id="UP000237433"/>
    </source>
</evidence>
<evidence type="ECO:0000256" key="2">
    <source>
        <dbReference type="ARBA" id="ARBA00004370"/>
    </source>
</evidence>
<dbReference type="CDD" id="cd00075">
    <property type="entry name" value="HATPase"/>
    <property type="match status" value="1"/>
</dbReference>
<evidence type="ECO:0000256" key="10">
    <source>
        <dbReference type="ARBA" id="ARBA00023163"/>
    </source>
</evidence>
<dbReference type="FunFam" id="1.10.287.130:FF:000001">
    <property type="entry name" value="Two-component sensor histidine kinase"/>
    <property type="match status" value="1"/>
</dbReference>
<dbReference type="GO" id="GO:0003677">
    <property type="term" value="F:DNA binding"/>
    <property type="evidence" value="ECO:0007669"/>
    <property type="project" value="UniProtKB-UniRule"/>
</dbReference>
<keyword evidence="9 12" id="KW-0238">DNA-binding</keyword>
<dbReference type="CDD" id="cd00383">
    <property type="entry name" value="trans_reg_C"/>
    <property type="match status" value="1"/>
</dbReference>
<dbReference type="SUPFAM" id="SSF55874">
    <property type="entry name" value="ATPase domain of HSP90 chaperone/DNA topoisomerase II/histidine kinase"/>
    <property type="match status" value="1"/>
</dbReference>
<evidence type="ECO:0000256" key="5">
    <source>
        <dbReference type="ARBA" id="ARBA00022679"/>
    </source>
</evidence>
<dbReference type="PROSITE" id="PS50110">
    <property type="entry name" value="RESPONSE_REGULATORY"/>
    <property type="match status" value="1"/>
</dbReference>
<evidence type="ECO:0000256" key="6">
    <source>
        <dbReference type="ARBA" id="ARBA00022777"/>
    </source>
</evidence>
<dbReference type="SUPFAM" id="SSF46894">
    <property type="entry name" value="C-terminal effector domain of the bipartite response regulators"/>
    <property type="match status" value="1"/>
</dbReference>
<evidence type="ECO:0000256" key="11">
    <source>
        <dbReference type="PROSITE-ProRule" id="PRU00169"/>
    </source>
</evidence>
<feature type="domain" description="Response regulatory" evidence="14">
    <location>
        <begin position="4"/>
        <end position="119"/>
    </location>
</feature>
<dbReference type="SMART" id="SM00388">
    <property type="entry name" value="HisKA"/>
    <property type="match status" value="1"/>
</dbReference>
<dbReference type="CDD" id="cd17574">
    <property type="entry name" value="REC_OmpR"/>
    <property type="match status" value="1"/>
</dbReference>
<sequence length="431" mass="48090">MKTTLLLVEDEAALADSLTTEFELENMSVIWAKDGAEALTLFKNNEGKINVIILDWMLPKLDGFSVLRKIRQSSQVPIIMLTARDYIGDKVAGLTGGADDYITKPFEMEELVARVEVALRHNRQAVSPATIFQVDDLLVDTDNKRVQRGEVIMPLTQREYELLVELVAHQDEACSRDDLLAAVWGTDFDGQPMKQLHDRQEQQKLFIMNAAHELRTPIATIRSHAQLIERHGRAHPEIVLKSVNYITEESRQMQQLIEELLQLSRADRLTLDTHLLNLSETVQHLAEKLASAFSQTIEVHVTPNMSVESNESAIEQILDNFVTNAAKYSPADTIIAVNLTRDDDGNAVLAVLDQGAGISAEDKSHVFERFYRSANVRGTVPGTGLGLAIANQLATINNGRIKLRDNQPHGTIAELILPLATTKERHQLNES</sequence>
<name>A0A2S3UDT4_LACPA</name>
<dbReference type="InterPro" id="IPR036097">
    <property type="entry name" value="HisK_dim/P_sf"/>
</dbReference>
<dbReference type="GO" id="GO:0000155">
    <property type="term" value="F:phosphorelay sensor kinase activity"/>
    <property type="evidence" value="ECO:0007669"/>
    <property type="project" value="InterPro"/>
</dbReference>
<evidence type="ECO:0000259" key="13">
    <source>
        <dbReference type="PROSITE" id="PS50109"/>
    </source>
</evidence>
<dbReference type="EMBL" id="LGIY01000015">
    <property type="protein sequence ID" value="POE42124.1"/>
    <property type="molecule type" value="Genomic_DNA"/>
</dbReference>
<keyword evidence="5" id="KW-0808">Transferase</keyword>
<dbReference type="InterPro" id="IPR003661">
    <property type="entry name" value="HisK_dim/P_dom"/>
</dbReference>
<dbReference type="RefSeq" id="WP_016381383.1">
    <property type="nucleotide sequence ID" value="NZ_AP018392.1"/>
</dbReference>
<dbReference type="CDD" id="cd00082">
    <property type="entry name" value="HisKA"/>
    <property type="match status" value="1"/>
</dbReference>
<dbReference type="InterPro" id="IPR004358">
    <property type="entry name" value="Sig_transdc_His_kin-like_C"/>
</dbReference>
<dbReference type="InterPro" id="IPR003594">
    <property type="entry name" value="HATPase_dom"/>
</dbReference>
<organism evidence="16 17">
    <name type="scientific">Lacticaseibacillus paracasei</name>
    <name type="common">Lactobacillus paracasei</name>
    <dbReference type="NCBI Taxonomy" id="1597"/>
    <lineage>
        <taxon>Bacteria</taxon>
        <taxon>Bacillati</taxon>
        <taxon>Bacillota</taxon>
        <taxon>Bacilli</taxon>
        <taxon>Lactobacillales</taxon>
        <taxon>Lactobacillaceae</taxon>
        <taxon>Lacticaseibacillus</taxon>
    </lineage>
</organism>
<dbReference type="Gene3D" id="1.10.10.10">
    <property type="entry name" value="Winged helix-like DNA-binding domain superfamily/Winged helix DNA-binding domain"/>
    <property type="match status" value="1"/>
</dbReference>
<feature type="DNA-binding region" description="OmpR/PhoB-type" evidence="12">
    <location>
        <begin position="129"/>
        <end position="230"/>
    </location>
</feature>
<dbReference type="InterPro" id="IPR011006">
    <property type="entry name" value="CheY-like_superfamily"/>
</dbReference>
<dbReference type="Pfam" id="PF00486">
    <property type="entry name" value="Trans_reg_C"/>
    <property type="match status" value="1"/>
</dbReference>
<evidence type="ECO:0000313" key="16">
    <source>
        <dbReference type="EMBL" id="POE42124.1"/>
    </source>
</evidence>
<evidence type="ECO:0000256" key="3">
    <source>
        <dbReference type="ARBA" id="ARBA00012438"/>
    </source>
</evidence>
<dbReference type="Proteomes" id="UP000237433">
    <property type="component" value="Unassembled WGS sequence"/>
</dbReference>
<comment type="caution">
    <text evidence="16">The sequence shown here is derived from an EMBL/GenBank/DDBJ whole genome shotgun (WGS) entry which is preliminary data.</text>
</comment>
<evidence type="ECO:0000256" key="4">
    <source>
        <dbReference type="ARBA" id="ARBA00022553"/>
    </source>
</evidence>
<dbReference type="GO" id="GO:0016020">
    <property type="term" value="C:membrane"/>
    <property type="evidence" value="ECO:0007669"/>
    <property type="project" value="UniProtKB-SubCell"/>
</dbReference>
<keyword evidence="10" id="KW-0804">Transcription</keyword>
<keyword evidence="7" id="KW-0902">Two-component regulatory system</keyword>
<evidence type="ECO:0000256" key="12">
    <source>
        <dbReference type="PROSITE-ProRule" id="PRU01091"/>
    </source>
</evidence>
<dbReference type="PANTHER" id="PTHR43547">
    <property type="entry name" value="TWO-COMPONENT HISTIDINE KINASE"/>
    <property type="match status" value="1"/>
</dbReference>
<dbReference type="InterPro" id="IPR001789">
    <property type="entry name" value="Sig_transdc_resp-reg_receiver"/>
</dbReference>
<dbReference type="PANTHER" id="PTHR43547:SF2">
    <property type="entry name" value="HYBRID SIGNAL TRANSDUCTION HISTIDINE KINASE C"/>
    <property type="match status" value="1"/>
</dbReference>
<comment type="catalytic activity">
    <reaction evidence="1">
        <text>ATP + protein L-histidine = ADP + protein N-phospho-L-histidine.</text>
        <dbReference type="EC" id="2.7.13.3"/>
    </reaction>
</comment>
<dbReference type="GO" id="GO:0006355">
    <property type="term" value="P:regulation of DNA-templated transcription"/>
    <property type="evidence" value="ECO:0007669"/>
    <property type="project" value="InterPro"/>
</dbReference>
<dbReference type="Pfam" id="PF00512">
    <property type="entry name" value="HisKA"/>
    <property type="match status" value="1"/>
</dbReference>
<dbReference type="InterPro" id="IPR016032">
    <property type="entry name" value="Sig_transdc_resp-reg_C-effctor"/>
</dbReference>
<dbReference type="PRINTS" id="PR00344">
    <property type="entry name" value="BCTRLSENSOR"/>
</dbReference>
<evidence type="ECO:0000256" key="8">
    <source>
        <dbReference type="ARBA" id="ARBA00023015"/>
    </source>
</evidence>
<evidence type="ECO:0000256" key="9">
    <source>
        <dbReference type="ARBA" id="ARBA00023125"/>
    </source>
</evidence>
<dbReference type="Pfam" id="PF02518">
    <property type="entry name" value="HATPase_c"/>
    <property type="match status" value="1"/>
</dbReference>
<keyword evidence="8" id="KW-0805">Transcription regulation</keyword>
<dbReference type="SMART" id="SM00387">
    <property type="entry name" value="HATPase_c"/>
    <property type="match status" value="1"/>
</dbReference>
<dbReference type="FunFam" id="3.40.50.2300:FF:000001">
    <property type="entry name" value="DNA-binding response regulator PhoB"/>
    <property type="match status" value="1"/>
</dbReference>
<comment type="subcellular location">
    <subcellularLocation>
        <location evidence="2">Membrane</location>
    </subcellularLocation>
</comment>
<dbReference type="Gene3D" id="6.10.250.690">
    <property type="match status" value="1"/>
</dbReference>
<dbReference type="PROSITE" id="PS51755">
    <property type="entry name" value="OMPR_PHOB"/>
    <property type="match status" value="1"/>
</dbReference>
<dbReference type="InterPro" id="IPR005467">
    <property type="entry name" value="His_kinase_dom"/>
</dbReference>
<dbReference type="SUPFAM" id="SSF47384">
    <property type="entry name" value="Homodimeric domain of signal transducing histidine kinase"/>
    <property type="match status" value="1"/>
</dbReference>
<gene>
    <name evidence="16" type="ORF">ACX51_09745</name>
</gene>
<dbReference type="InterPro" id="IPR001867">
    <property type="entry name" value="OmpR/PhoB-type_DNA-bd"/>
</dbReference>
<dbReference type="InterPro" id="IPR036388">
    <property type="entry name" value="WH-like_DNA-bd_sf"/>
</dbReference>
<dbReference type="SMART" id="SM00448">
    <property type="entry name" value="REC"/>
    <property type="match status" value="1"/>
</dbReference>
<reference evidence="16 17" key="1">
    <citation type="journal article" date="2015" name="J. Am. Soc. Brew. Chem.">
        <title>Dissolved carbon dioxide selects for lactic acid bacteria able to grow in and spoil packaged beer.</title>
        <authorList>
            <person name="Bergsveinson J."/>
            <person name="Redekop A."/>
            <person name="Zoerb S."/>
            <person name="Ziola B."/>
        </authorList>
    </citation>
    <scope>NUCLEOTIDE SEQUENCE [LARGE SCALE GENOMIC DNA]</scope>
    <source>
        <strain evidence="16 17">CCC B1205</strain>
    </source>
</reference>
<evidence type="ECO:0000256" key="7">
    <source>
        <dbReference type="ARBA" id="ARBA00023012"/>
    </source>
</evidence>
<evidence type="ECO:0000256" key="1">
    <source>
        <dbReference type="ARBA" id="ARBA00000085"/>
    </source>
</evidence>
<evidence type="ECO:0000259" key="15">
    <source>
        <dbReference type="PROSITE" id="PS51755"/>
    </source>
</evidence>
<proteinExistence type="predicted"/>
<protein>
    <recommendedName>
        <fullName evidence="3">histidine kinase</fullName>
        <ecNumber evidence="3">2.7.13.3</ecNumber>
    </recommendedName>
</protein>
<accession>A0A2S3UDT4</accession>
<keyword evidence="4 11" id="KW-0597">Phosphoprotein</keyword>
<feature type="modified residue" description="4-aspartylphosphate" evidence="11">
    <location>
        <position position="55"/>
    </location>
</feature>
<dbReference type="Pfam" id="PF00072">
    <property type="entry name" value="Response_reg"/>
    <property type="match status" value="1"/>
</dbReference>
<dbReference type="PROSITE" id="PS50109">
    <property type="entry name" value="HIS_KIN"/>
    <property type="match status" value="1"/>
</dbReference>
<dbReference type="Gene3D" id="3.40.50.2300">
    <property type="match status" value="1"/>
</dbReference>
<feature type="domain" description="Histidine kinase" evidence="13">
    <location>
        <begin position="209"/>
        <end position="421"/>
    </location>
</feature>